<comment type="caution">
    <text evidence="2">The sequence shown here is derived from an EMBL/GenBank/DDBJ whole genome shotgun (WGS) entry which is preliminary data.</text>
</comment>
<reference evidence="3" key="1">
    <citation type="journal article" date="2020" name="MBio">
        <title>Horizontal gene transfer to a defensive symbiont with a reduced genome amongst a multipartite beetle microbiome.</title>
        <authorList>
            <person name="Waterworth S.C."/>
            <person name="Florez L.V."/>
            <person name="Rees E.R."/>
            <person name="Hertweck C."/>
            <person name="Kaltenpoth M."/>
            <person name="Kwan J.C."/>
        </authorList>
    </citation>
    <scope>NUCLEOTIDE SEQUENCE [LARGE SCALE GENOMIC DNA]</scope>
</reference>
<protein>
    <submittedName>
        <fullName evidence="2">Carboxymethylenebutenolidase</fullName>
    </submittedName>
</protein>
<evidence type="ECO:0000313" key="3">
    <source>
        <dbReference type="Proteomes" id="UP000461670"/>
    </source>
</evidence>
<dbReference type="SUPFAM" id="SSF53474">
    <property type="entry name" value="alpha/beta-Hydrolases"/>
    <property type="match status" value="1"/>
</dbReference>
<dbReference type="PANTHER" id="PTHR46623">
    <property type="entry name" value="CARBOXYMETHYLENEBUTENOLIDASE-RELATED"/>
    <property type="match status" value="1"/>
</dbReference>
<evidence type="ECO:0000259" key="1">
    <source>
        <dbReference type="Pfam" id="PF01738"/>
    </source>
</evidence>
<feature type="domain" description="Dienelactone hydrolase" evidence="1">
    <location>
        <begin position="32"/>
        <end position="244"/>
    </location>
</feature>
<organism evidence="2 3">
    <name type="scientific">Paracidovorax wautersii</name>
    <dbReference type="NCBI Taxonomy" id="1177982"/>
    <lineage>
        <taxon>Bacteria</taxon>
        <taxon>Pseudomonadati</taxon>
        <taxon>Pseudomonadota</taxon>
        <taxon>Betaproteobacteria</taxon>
        <taxon>Burkholderiales</taxon>
        <taxon>Comamonadaceae</taxon>
        <taxon>Paracidovorax</taxon>
    </lineage>
</organism>
<evidence type="ECO:0000313" key="2">
    <source>
        <dbReference type="EMBL" id="KAF1023685.1"/>
    </source>
</evidence>
<dbReference type="AlphaFoldDB" id="A0A7V8FRY1"/>
<dbReference type="InterPro" id="IPR029058">
    <property type="entry name" value="AB_hydrolase_fold"/>
</dbReference>
<dbReference type="Pfam" id="PF01738">
    <property type="entry name" value="DLH"/>
    <property type="match status" value="1"/>
</dbReference>
<dbReference type="EMBL" id="WNDQ01000003">
    <property type="protein sequence ID" value="KAF1023685.1"/>
    <property type="molecule type" value="Genomic_DNA"/>
</dbReference>
<dbReference type="PANTHER" id="PTHR46623:SF6">
    <property type="entry name" value="ALPHA_BETA-HYDROLASES SUPERFAMILY PROTEIN"/>
    <property type="match status" value="1"/>
</dbReference>
<dbReference type="InterPro" id="IPR002925">
    <property type="entry name" value="Dienelactn_hydro"/>
</dbReference>
<dbReference type="InterPro" id="IPR051049">
    <property type="entry name" value="Dienelactone_hydrolase-like"/>
</dbReference>
<dbReference type="Gene3D" id="3.40.50.1820">
    <property type="entry name" value="alpha/beta hydrolase"/>
    <property type="match status" value="1"/>
</dbReference>
<proteinExistence type="predicted"/>
<dbReference type="GO" id="GO:0016787">
    <property type="term" value="F:hydrolase activity"/>
    <property type="evidence" value="ECO:0007669"/>
    <property type="project" value="InterPro"/>
</dbReference>
<accession>A0A7V8FRY1</accession>
<name>A0A7V8FRY1_9BURK</name>
<sequence>MSRNHDTVTETAVPPAGIIREDTAIAADGGRIDAYLAAPAEGGPQVPGVVLVMSIFGVDSDTKNHCDRLATSGHVALAPNFFWRDPDSGVLSEAEVPRAIGRAMRANFDASMDDLRRAIARVREHPRCNGKVAVLGYCFGGPHAWRAACDGLGIDAAVSFHGTHVSKYLKPGDRPACPVAFHYGELDDFAPPEELAAVGAAARAGGSEFHVHPGAGHAYMMPGNSHYHAQGAQASWEAALRLLAPLRG</sequence>
<gene>
    <name evidence="2" type="primary">clcD_1</name>
    <name evidence="2" type="ORF">GAK30_00348</name>
</gene>
<dbReference type="Proteomes" id="UP000461670">
    <property type="component" value="Unassembled WGS sequence"/>
</dbReference>